<organism evidence="1 2">
    <name type="scientific">Irpex rosettiformis</name>
    <dbReference type="NCBI Taxonomy" id="378272"/>
    <lineage>
        <taxon>Eukaryota</taxon>
        <taxon>Fungi</taxon>
        <taxon>Dikarya</taxon>
        <taxon>Basidiomycota</taxon>
        <taxon>Agaricomycotina</taxon>
        <taxon>Agaricomycetes</taxon>
        <taxon>Polyporales</taxon>
        <taxon>Irpicaceae</taxon>
        <taxon>Irpex</taxon>
    </lineage>
</organism>
<evidence type="ECO:0000313" key="2">
    <source>
        <dbReference type="Proteomes" id="UP001055072"/>
    </source>
</evidence>
<accession>A0ACB8TYV2</accession>
<proteinExistence type="predicted"/>
<gene>
    <name evidence="1" type="ORF">BDY19DRAFT_958273</name>
</gene>
<reference evidence="1" key="1">
    <citation type="journal article" date="2021" name="Environ. Microbiol.">
        <title>Gene family expansions and transcriptome signatures uncover fungal adaptations to wood decay.</title>
        <authorList>
            <person name="Hage H."/>
            <person name="Miyauchi S."/>
            <person name="Viragh M."/>
            <person name="Drula E."/>
            <person name="Min B."/>
            <person name="Chaduli D."/>
            <person name="Navarro D."/>
            <person name="Favel A."/>
            <person name="Norest M."/>
            <person name="Lesage-Meessen L."/>
            <person name="Balint B."/>
            <person name="Merenyi Z."/>
            <person name="de Eugenio L."/>
            <person name="Morin E."/>
            <person name="Martinez A.T."/>
            <person name="Baldrian P."/>
            <person name="Stursova M."/>
            <person name="Martinez M.J."/>
            <person name="Novotny C."/>
            <person name="Magnuson J.K."/>
            <person name="Spatafora J.W."/>
            <person name="Maurice S."/>
            <person name="Pangilinan J."/>
            <person name="Andreopoulos W."/>
            <person name="LaButti K."/>
            <person name="Hundley H."/>
            <person name="Na H."/>
            <person name="Kuo A."/>
            <person name="Barry K."/>
            <person name="Lipzen A."/>
            <person name="Henrissat B."/>
            <person name="Riley R."/>
            <person name="Ahrendt S."/>
            <person name="Nagy L.G."/>
            <person name="Grigoriev I.V."/>
            <person name="Martin F."/>
            <person name="Rosso M.N."/>
        </authorList>
    </citation>
    <scope>NUCLEOTIDE SEQUENCE</scope>
    <source>
        <strain evidence="1">CBS 384.51</strain>
    </source>
</reference>
<evidence type="ECO:0000313" key="1">
    <source>
        <dbReference type="EMBL" id="KAI0087059.1"/>
    </source>
</evidence>
<sequence length="330" mass="38028">MGKYSVLTPQQAEFFLEYGYVVIKEAFTIEKAAEWSYGLWVRLGLDPNDKLTWTRERIHMPWHKREPVSTFSPKAWEAMQDLLGRYRIDEQNSTWGDSFILNFGLPDHEGDDKVIHPHDFDNWHVDGDFFVHYLDSPEQALLVIPLFSDIDPRGGGTYICPEGIDLVARYLASHPEGLLPIKQSFVPSTTTYADPLDDPKRFFHPDAARRCSKFAEMIGKTGDVVLMHPLMLHSASKNHLRNKRVIINPPVALKEPFNFNRENPEDFSLVELKTLRALGVDRLDFKPTTERRRILPASTGLKSVLLEEEKKRLAAWEEKRRMVKETMAAP</sequence>
<dbReference type="Proteomes" id="UP001055072">
    <property type="component" value="Unassembled WGS sequence"/>
</dbReference>
<protein>
    <submittedName>
        <fullName evidence="1">Uncharacterized protein</fullName>
    </submittedName>
</protein>
<comment type="caution">
    <text evidence="1">The sequence shown here is derived from an EMBL/GenBank/DDBJ whole genome shotgun (WGS) entry which is preliminary data.</text>
</comment>
<keyword evidence="2" id="KW-1185">Reference proteome</keyword>
<name>A0ACB8TYV2_9APHY</name>
<dbReference type="EMBL" id="MU274920">
    <property type="protein sequence ID" value="KAI0087059.1"/>
    <property type="molecule type" value="Genomic_DNA"/>
</dbReference>